<evidence type="ECO:0000313" key="1">
    <source>
        <dbReference type="EMBL" id="AUR95268.1"/>
    </source>
</evidence>
<evidence type="ECO:0000313" key="2">
    <source>
        <dbReference type="Proteomes" id="UP000269294"/>
    </source>
</evidence>
<accession>A0A2I7RNP8</accession>
<keyword evidence="2" id="KW-1185">Reference proteome</keyword>
<organism evidence="1 2">
    <name type="scientific">Vibrio phage 1.204.O._10N.222.46.F12</name>
    <dbReference type="NCBI Taxonomy" id="1881263"/>
    <lineage>
        <taxon>Viruses</taxon>
        <taxon>Duplodnaviria</taxon>
        <taxon>Heunggongvirae</taxon>
        <taxon>Uroviricota</taxon>
        <taxon>Caudoviricetes</taxon>
        <taxon>Autographivirales</taxon>
        <taxon>Cyclitvirus</taxon>
        <taxon>Cyclitvirus cyclit</taxon>
    </lineage>
</organism>
<protein>
    <submittedName>
        <fullName evidence="1">Uncharacterized protein</fullName>
    </submittedName>
</protein>
<reference evidence="1 2" key="1">
    <citation type="submission" date="2017-11" db="EMBL/GenBank/DDBJ databases">
        <title>A major lineage of nontailed dsDNA viruses as unrecognized killers of marine bacteria.</title>
        <authorList>
            <person name="Kauffman K.M."/>
            <person name="Hussain F.A."/>
            <person name="Yang J."/>
            <person name="Arevalo P."/>
            <person name="Brown J.M."/>
            <person name="Chang W.K."/>
            <person name="VanInsberghe D."/>
            <person name="Elsherbini J."/>
            <person name="Cutler M.B."/>
            <person name="Kelly L."/>
            <person name="Polz M.F."/>
        </authorList>
    </citation>
    <scope>NUCLEOTIDE SEQUENCE [LARGE SCALE GENOMIC DNA]</scope>
</reference>
<dbReference type="Proteomes" id="UP000269294">
    <property type="component" value="Segment"/>
</dbReference>
<dbReference type="EMBL" id="MG592574">
    <property type="protein sequence ID" value="AUR95268.1"/>
    <property type="molecule type" value="Genomic_DNA"/>
</dbReference>
<sequence>MKGVRYVPNRDLQGKLSKFNNVWQAQHTAQGKRLRRIFPTQCGAILQRLQWEQEREQLKRGRKAIPPEIRRKLCSILSHI</sequence>
<gene>
    <name evidence="1" type="ORF">NVP1204O_48</name>
</gene>
<name>A0A2I7RNP8_9CAUD</name>
<proteinExistence type="predicted"/>